<feature type="domain" description="HAT C-terminal dimerisation" evidence="2">
    <location>
        <begin position="461"/>
        <end position="498"/>
    </location>
</feature>
<dbReference type="SUPFAM" id="SSF53098">
    <property type="entry name" value="Ribonuclease H-like"/>
    <property type="match status" value="1"/>
</dbReference>
<dbReference type="GeneTree" id="ENSGT00940000162903"/>
<dbReference type="PANTHER" id="PTHR46880">
    <property type="entry name" value="RAS-ASSOCIATING DOMAIN-CONTAINING PROTEIN"/>
    <property type="match status" value="1"/>
</dbReference>
<name>A0A3Q2GLD7_CYPVA</name>
<evidence type="ECO:0000256" key="1">
    <source>
        <dbReference type="SAM" id="SignalP"/>
    </source>
</evidence>
<dbReference type="InterPro" id="IPR008906">
    <property type="entry name" value="HATC_C_dom"/>
</dbReference>
<evidence type="ECO:0000313" key="3">
    <source>
        <dbReference type="Ensembl" id="ENSCVAP00000028760.1"/>
    </source>
</evidence>
<accession>A0A3Q2GLD7</accession>
<sequence>MLFCTVVKILVSFFRCELLLARSVAREFKNRHPWLEWRERKLGYTVCSTIKSTGVLPEKRVSISEEWLSFKIQSSGSIENREAALSSLRWHEMSRAHEVAQELKLKYGQDLLGHMARSLSDTVLKKNGVHMGTSLHSRYSSTKIVEHIAKELQTRIVNSIVSSSSKLSVLIDEATSATKLVEKALLNCLETAGFSDEWIKKNWIAFVSDGASFMIGRKSGVATRLTAKYPNLFTWHCMNHRLELAVADTVDEVASVNHFKTFMEKIYNLYSQSSKNSRELLEVAQEVVSHVQQIGRVLNTRWVASSFRTIKAVWRSYGALNKHFENRQTYRGIARHLQSKEFLSYLGLMYDALSELSSLSQQLQAQSVTLLKPLKTRLQDILELFPQESNPKLISINPHQFLQSLINNIEKRFSFEGEMLRHLSILDTSNWPSKPTIRYGETEDQSREPENLKPLITCMQTIPCSTAECERWFSLMNNICTDKRSSLLLSNISELMMISINGPPVNLLEPRKYVTTWLRNHRSATETRSQVKNKEPQNKQLWNIL</sequence>
<dbReference type="Pfam" id="PF05699">
    <property type="entry name" value="Dimer_Tnp_hAT"/>
    <property type="match status" value="1"/>
</dbReference>
<organism evidence="3 4">
    <name type="scientific">Cyprinodon variegatus</name>
    <name type="common">Sheepshead minnow</name>
    <dbReference type="NCBI Taxonomy" id="28743"/>
    <lineage>
        <taxon>Eukaryota</taxon>
        <taxon>Metazoa</taxon>
        <taxon>Chordata</taxon>
        <taxon>Craniata</taxon>
        <taxon>Vertebrata</taxon>
        <taxon>Euteleostomi</taxon>
        <taxon>Actinopterygii</taxon>
        <taxon>Neopterygii</taxon>
        <taxon>Teleostei</taxon>
        <taxon>Neoteleostei</taxon>
        <taxon>Acanthomorphata</taxon>
        <taxon>Ovalentaria</taxon>
        <taxon>Atherinomorphae</taxon>
        <taxon>Cyprinodontiformes</taxon>
        <taxon>Cyprinodontidae</taxon>
        <taxon>Cyprinodon</taxon>
    </lineage>
</organism>
<evidence type="ECO:0000259" key="2">
    <source>
        <dbReference type="Pfam" id="PF05699"/>
    </source>
</evidence>
<evidence type="ECO:0000313" key="4">
    <source>
        <dbReference type="Proteomes" id="UP000265020"/>
    </source>
</evidence>
<protein>
    <recommendedName>
        <fullName evidence="2">HAT C-terminal dimerisation domain-containing protein</fullName>
    </recommendedName>
</protein>
<dbReference type="PANTHER" id="PTHR46880:SF8">
    <property type="entry name" value="E3 SUMO-PROTEIN LIGASE KIAA1586"/>
    <property type="match status" value="1"/>
</dbReference>
<dbReference type="InterPro" id="IPR012337">
    <property type="entry name" value="RNaseH-like_sf"/>
</dbReference>
<keyword evidence="4" id="KW-1185">Reference proteome</keyword>
<proteinExistence type="predicted"/>
<keyword evidence="1" id="KW-0732">Signal</keyword>
<reference evidence="3" key="1">
    <citation type="submission" date="2025-08" db="UniProtKB">
        <authorList>
            <consortium name="Ensembl"/>
        </authorList>
    </citation>
    <scope>IDENTIFICATION</scope>
</reference>
<reference evidence="3" key="2">
    <citation type="submission" date="2025-09" db="UniProtKB">
        <authorList>
            <consortium name="Ensembl"/>
        </authorList>
    </citation>
    <scope>IDENTIFICATION</scope>
</reference>
<feature type="signal peptide" evidence="1">
    <location>
        <begin position="1"/>
        <end position="21"/>
    </location>
</feature>
<feature type="chain" id="PRO_5018608687" description="HAT C-terminal dimerisation domain-containing protein" evidence="1">
    <location>
        <begin position="22"/>
        <end position="545"/>
    </location>
</feature>
<dbReference type="AlphaFoldDB" id="A0A3Q2GLD7"/>
<dbReference type="OMA" id="ICTRVRS"/>
<dbReference type="Proteomes" id="UP000265020">
    <property type="component" value="Unassembled WGS sequence"/>
</dbReference>
<dbReference type="GO" id="GO:0046983">
    <property type="term" value="F:protein dimerization activity"/>
    <property type="evidence" value="ECO:0007669"/>
    <property type="project" value="InterPro"/>
</dbReference>
<dbReference type="Ensembl" id="ENSCVAT00000021093.1">
    <property type="protein sequence ID" value="ENSCVAP00000028760.1"/>
    <property type="gene ID" value="ENSCVAG00000016073.1"/>
</dbReference>